<reference evidence="1" key="1">
    <citation type="submission" date="2018-05" db="EMBL/GenBank/DDBJ databases">
        <title>Draft genome of Mucuna pruriens seed.</title>
        <authorList>
            <person name="Nnadi N.E."/>
            <person name="Vos R."/>
            <person name="Hasami M.H."/>
            <person name="Devisetty U.K."/>
            <person name="Aguiy J.C."/>
        </authorList>
    </citation>
    <scope>NUCLEOTIDE SEQUENCE [LARGE SCALE GENOMIC DNA]</scope>
    <source>
        <strain evidence="1">JCA_2017</strain>
    </source>
</reference>
<organism evidence="1 2">
    <name type="scientific">Mucuna pruriens</name>
    <name type="common">Velvet bean</name>
    <name type="synonym">Dolichos pruriens</name>
    <dbReference type="NCBI Taxonomy" id="157652"/>
    <lineage>
        <taxon>Eukaryota</taxon>
        <taxon>Viridiplantae</taxon>
        <taxon>Streptophyta</taxon>
        <taxon>Embryophyta</taxon>
        <taxon>Tracheophyta</taxon>
        <taxon>Spermatophyta</taxon>
        <taxon>Magnoliopsida</taxon>
        <taxon>eudicotyledons</taxon>
        <taxon>Gunneridae</taxon>
        <taxon>Pentapetalae</taxon>
        <taxon>rosids</taxon>
        <taxon>fabids</taxon>
        <taxon>Fabales</taxon>
        <taxon>Fabaceae</taxon>
        <taxon>Papilionoideae</taxon>
        <taxon>50 kb inversion clade</taxon>
        <taxon>NPAAA clade</taxon>
        <taxon>indigoferoid/millettioid clade</taxon>
        <taxon>Phaseoleae</taxon>
        <taxon>Mucuna</taxon>
    </lineage>
</organism>
<dbReference type="EMBL" id="QJKJ01002193">
    <property type="protein sequence ID" value="RDY03855.1"/>
    <property type="molecule type" value="Genomic_DNA"/>
</dbReference>
<protein>
    <submittedName>
        <fullName evidence="1">Uncharacterized protein</fullName>
    </submittedName>
</protein>
<dbReference type="AlphaFoldDB" id="A0A371HM29"/>
<gene>
    <name evidence="1" type="ORF">CR513_12510</name>
</gene>
<dbReference type="Proteomes" id="UP000257109">
    <property type="component" value="Unassembled WGS sequence"/>
</dbReference>
<sequence>MEGFQLGIHDKQMFGLHIPKFIMSPKDVCALVPKNPLGLATYGKRRLGLGKLEKGVISSP</sequence>
<feature type="non-terminal residue" evidence="1">
    <location>
        <position position="1"/>
    </location>
</feature>
<accession>A0A371HM29</accession>
<comment type="caution">
    <text evidence="1">The sequence shown here is derived from an EMBL/GenBank/DDBJ whole genome shotgun (WGS) entry which is preliminary data.</text>
</comment>
<evidence type="ECO:0000313" key="1">
    <source>
        <dbReference type="EMBL" id="RDY03855.1"/>
    </source>
</evidence>
<proteinExistence type="predicted"/>
<name>A0A371HM29_MUCPR</name>
<evidence type="ECO:0000313" key="2">
    <source>
        <dbReference type="Proteomes" id="UP000257109"/>
    </source>
</evidence>
<keyword evidence="2" id="KW-1185">Reference proteome</keyword>